<reference evidence="6" key="3">
    <citation type="submission" date="2020-10" db="EMBL/GenBank/DDBJ databases">
        <title>Dehalococcoides mccartyi of a TCE/Cr reducing biochatode.</title>
        <authorList>
            <person name="Matturro B."/>
        </authorList>
    </citation>
    <scope>NUCLEOTIDE SEQUENCE</scope>
    <source>
        <strain evidence="6">Bin2</strain>
    </source>
</reference>
<evidence type="ECO:0000313" key="8">
    <source>
        <dbReference type="Proteomes" id="UP000062768"/>
    </source>
</evidence>
<dbReference type="RefSeq" id="WP_048084316.1">
    <property type="nucleotide sequence ID" value="NZ_CALCVY010000210.1"/>
</dbReference>
<dbReference type="GO" id="GO:0004527">
    <property type="term" value="F:exonuclease activity"/>
    <property type="evidence" value="ECO:0007669"/>
    <property type="project" value="UniProtKB-KW"/>
</dbReference>
<keyword evidence="8" id="KW-1185">Reference proteome</keyword>
<name>A0A089Z7N5_METFO</name>
<sequence length="451" mass="49740">MTHKKQHYLLNRAEEANVLLKEHLDQDQVVRVISHNDSDGISAAGVICNAISQEGGKFHVTLVPRLQDKVLDRLSQEKYKLFFFCDMGSGYVERIGRLNGQSIIADHHQTMDSTGDDEETVVHVNPHLFGLDGTRDVSASGVTYLTVKSFNKVELAGLALVGAFGDMQYANGFTGVNETILSEATEAGVVQEHEDLKISSKTEPLYKALAHTFQPAIPGISGNLEKSQAFLEKIGISYGIKFTDLANEEKDFLTEHLTRINPKIFDTVYSMPQEKPALRNLEKYAEILDACGKNKKYSVGLSICLGERDSAIAEGVEYLSKYQESLIKGIRWISREGSQEMDYVQYLYTEDKGNKKIMGTLASLGIELEILNPQKPVITLSRMHQDVKVSGRTTLEMTQKGVNLGFALEQAAKSFNGAGGGHNIAAGAMVPYKELENFKNLVNDIVGSQVS</sequence>
<feature type="domain" description="DHHA1" evidence="2">
    <location>
        <begin position="345"/>
        <end position="446"/>
    </location>
</feature>
<dbReference type="InterPro" id="IPR051673">
    <property type="entry name" value="SSDNA_exonuclease_RecJ"/>
</dbReference>
<keyword evidence="4" id="KW-0269">Exonuclease</keyword>
<dbReference type="Pfam" id="PF02272">
    <property type="entry name" value="DHHA1"/>
    <property type="match status" value="1"/>
</dbReference>
<proteinExistence type="predicted"/>
<accession>A0A089Z7N5</accession>
<dbReference type="STRING" id="2162.BRM9_0007"/>
<dbReference type="Pfam" id="PF01368">
    <property type="entry name" value="DHH"/>
    <property type="match status" value="1"/>
</dbReference>
<dbReference type="EMBL" id="LN734822">
    <property type="protein sequence ID" value="CEL26042.1"/>
    <property type="molecule type" value="Genomic_DNA"/>
</dbReference>
<evidence type="ECO:0000313" key="7">
    <source>
        <dbReference type="Proteomes" id="UP000029661"/>
    </source>
</evidence>
<evidence type="ECO:0000313" key="6">
    <source>
        <dbReference type="EMBL" id="MBF4474979.1"/>
    </source>
</evidence>
<dbReference type="AlphaFoldDB" id="A0A089Z7N5"/>
<dbReference type="EMBL" id="CP006933">
    <property type="protein sequence ID" value="AIS30841.1"/>
    <property type="molecule type" value="Genomic_DNA"/>
</dbReference>
<dbReference type="InterPro" id="IPR003156">
    <property type="entry name" value="DHHA1_dom"/>
</dbReference>
<organism evidence="4 7">
    <name type="scientific">Methanobacterium formicicum</name>
    <dbReference type="NCBI Taxonomy" id="2162"/>
    <lineage>
        <taxon>Archaea</taxon>
        <taxon>Methanobacteriati</taxon>
        <taxon>Methanobacteriota</taxon>
        <taxon>Methanomada group</taxon>
        <taxon>Methanobacteria</taxon>
        <taxon>Methanobacteriales</taxon>
        <taxon>Methanobacteriaceae</taxon>
        <taxon>Methanobacterium</taxon>
    </lineage>
</organism>
<feature type="domain" description="DDH" evidence="1">
    <location>
        <begin position="30"/>
        <end position="148"/>
    </location>
</feature>
<keyword evidence="4" id="KW-0540">Nuclease</keyword>
<dbReference type="GeneID" id="26740658"/>
<dbReference type="PATRIC" id="fig|2162.10.peg.2505"/>
<keyword evidence="4" id="KW-0378">Hydrolase</keyword>
<dbReference type="Proteomes" id="UP000029661">
    <property type="component" value="Chromosome"/>
</dbReference>
<dbReference type="Gene3D" id="3.90.1640.30">
    <property type="match status" value="1"/>
</dbReference>
<dbReference type="KEGG" id="mfc:BRM9_0007"/>
<dbReference type="Pfam" id="PF21763">
    <property type="entry name" value="DHH_CID"/>
    <property type="match status" value="1"/>
</dbReference>
<evidence type="ECO:0000313" key="5">
    <source>
        <dbReference type="EMBL" id="CEL26042.1"/>
    </source>
</evidence>
<dbReference type="Proteomes" id="UP000606900">
    <property type="component" value="Unassembled WGS sequence"/>
</dbReference>
<dbReference type="InterPro" id="IPR001667">
    <property type="entry name" value="DDH_dom"/>
</dbReference>
<reference evidence="5" key="2">
    <citation type="submission" date="2014-09" db="EMBL/GenBank/DDBJ databases">
        <authorList>
            <person name="Bishop-Lilly K.A."/>
            <person name="Broomall S.M."/>
            <person name="Chain P.S."/>
            <person name="Chertkov O."/>
            <person name="Coyne S.R."/>
            <person name="Daligault H.E."/>
            <person name="Davenport K.W."/>
            <person name="Erkkila T."/>
            <person name="Frey K.G."/>
            <person name="Gibbons H.S."/>
            <person name="Gu W."/>
            <person name="Jaissle J."/>
            <person name="Johnson S.L."/>
            <person name="Koroleva G.I."/>
            <person name="Ladner J.T."/>
            <person name="Lo C.-C."/>
            <person name="Minogue T.D."/>
            <person name="Munk C."/>
            <person name="Palacios G.F."/>
            <person name="Redden C.L."/>
            <person name="Rosenzweig C.N."/>
            <person name="Scholz M.B."/>
            <person name="Teshima H."/>
            <person name="Xu Y."/>
        </authorList>
    </citation>
    <scope>NUCLEOTIDE SEQUENCE</scope>
    <source>
        <strain evidence="5">Mb9</strain>
    </source>
</reference>
<feature type="domain" description="DHH-CID" evidence="3">
    <location>
        <begin position="201"/>
        <end position="258"/>
    </location>
</feature>
<dbReference type="EMBL" id="JADIIL010000019">
    <property type="protein sequence ID" value="MBF4474979.1"/>
    <property type="molecule type" value="Genomic_DNA"/>
</dbReference>
<evidence type="ECO:0000313" key="4">
    <source>
        <dbReference type="EMBL" id="AIS30841.1"/>
    </source>
</evidence>
<dbReference type="GO" id="GO:0003676">
    <property type="term" value="F:nucleic acid binding"/>
    <property type="evidence" value="ECO:0007669"/>
    <property type="project" value="InterPro"/>
</dbReference>
<dbReference type="InterPro" id="IPR048515">
    <property type="entry name" value="DHH_CID"/>
</dbReference>
<dbReference type="PANTHER" id="PTHR30255">
    <property type="entry name" value="SINGLE-STRANDED-DNA-SPECIFIC EXONUCLEASE RECJ"/>
    <property type="match status" value="1"/>
</dbReference>
<evidence type="ECO:0000259" key="3">
    <source>
        <dbReference type="Pfam" id="PF21763"/>
    </source>
</evidence>
<dbReference type="OrthoDB" id="36101at2157"/>
<dbReference type="PANTHER" id="PTHR30255:SF2">
    <property type="entry name" value="SINGLE-STRANDED-DNA-SPECIFIC EXONUCLEASE RECJ"/>
    <property type="match status" value="1"/>
</dbReference>
<dbReference type="SUPFAM" id="SSF64182">
    <property type="entry name" value="DHH phosphoesterases"/>
    <property type="match status" value="1"/>
</dbReference>
<gene>
    <name evidence="4" type="primary">recJ1</name>
    <name evidence="4" type="ORF">BRM9_0007</name>
    <name evidence="6" type="ORF">ISP06_05850</name>
    <name evidence="5" type="ORF">MB9_2432</name>
</gene>
<dbReference type="Gene3D" id="3.10.310.30">
    <property type="match status" value="1"/>
</dbReference>
<evidence type="ECO:0000259" key="2">
    <source>
        <dbReference type="Pfam" id="PF02272"/>
    </source>
</evidence>
<evidence type="ECO:0000259" key="1">
    <source>
        <dbReference type="Pfam" id="PF01368"/>
    </source>
</evidence>
<dbReference type="Proteomes" id="UP000062768">
    <property type="component" value="Chromosome I"/>
</dbReference>
<protein>
    <submittedName>
        <fullName evidence="6">DHH family phosphoesterase</fullName>
    </submittedName>
    <submittedName>
        <fullName evidence="5">Phosphoesterase RecJ domain-containing protein</fullName>
    </submittedName>
    <submittedName>
        <fullName evidence="4">SsDNA exonuclease RecJ1</fullName>
    </submittedName>
</protein>
<reference evidence="4" key="1">
    <citation type="submission" date="2013-12" db="EMBL/GenBank/DDBJ databases">
        <title>The complete genome sequence of Methanobacterium sp. BRM9.</title>
        <authorList>
            <consortium name="Pastoral Greenhouse Gas Research Consortium"/>
            <person name="Kelly W.J."/>
            <person name="Leahy S.C."/>
            <person name="Perry R."/>
            <person name="Li D."/>
            <person name="Altermann E."/>
            <person name="Lambie S.C."/>
            <person name="Attwood G.T."/>
        </authorList>
    </citation>
    <scope>NUCLEOTIDE SEQUENCE [LARGE SCALE GENOMIC DNA]</scope>
    <source>
        <strain evidence="4">BRM9</strain>
    </source>
</reference>
<dbReference type="InterPro" id="IPR038763">
    <property type="entry name" value="DHH_sf"/>
</dbReference>